<comment type="caution">
    <text evidence="1">The sequence shown here is derived from an EMBL/GenBank/DDBJ whole genome shotgun (WGS) entry which is preliminary data.</text>
</comment>
<dbReference type="Proteomes" id="UP001638806">
    <property type="component" value="Unassembled WGS sequence"/>
</dbReference>
<keyword evidence="2" id="KW-1185">Reference proteome</keyword>
<sequence length="123" mass="12297">MQPGRANVRAGPVAAKRPSFAGGARLDGAAVPSSGLVVLVAPHVAQLDAPQCSAAAGAAGAAAAADLEGGGCCGAETSHLGLQADESLASARHLVRPSCRIYEYVPLDDRTLIGRVFWGSHGP</sequence>
<reference evidence="1" key="1">
    <citation type="submission" date="2024-12" db="EMBL/GenBank/DDBJ databases">
        <title>Comparative genomics and development of molecular markers within Purpureocillium lilacinum and among Purpureocillium species.</title>
        <authorList>
            <person name="Yeh Z.-Y."/>
            <person name="Ni N.-T."/>
            <person name="Lo P.-H."/>
            <person name="Mushyakhwo K."/>
            <person name="Lin C.-F."/>
            <person name="Nai Y.-S."/>
        </authorList>
    </citation>
    <scope>NUCLEOTIDE SEQUENCE</scope>
    <source>
        <strain evidence="1">NCHU-NPUST-175</strain>
    </source>
</reference>
<proteinExistence type="predicted"/>
<gene>
    <name evidence="1" type="ORF">ACCO45_004145</name>
</gene>
<dbReference type="EMBL" id="JBGNUJ010000003">
    <property type="protein sequence ID" value="KAL3962622.1"/>
    <property type="molecule type" value="Genomic_DNA"/>
</dbReference>
<evidence type="ECO:0000313" key="1">
    <source>
        <dbReference type="EMBL" id="KAL3962622.1"/>
    </source>
</evidence>
<evidence type="ECO:0000313" key="2">
    <source>
        <dbReference type="Proteomes" id="UP001638806"/>
    </source>
</evidence>
<accession>A0ACC4E2W1</accession>
<organism evidence="1 2">
    <name type="scientific">Purpureocillium lilacinum</name>
    <name type="common">Paecilomyces lilacinus</name>
    <dbReference type="NCBI Taxonomy" id="33203"/>
    <lineage>
        <taxon>Eukaryota</taxon>
        <taxon>Fungi</taxon>
        <taxon>Dikarya</taxon>
        <taxon>Ascomycota</taxon>
        <taxon>Pezizomycotina</taxon>
        <taxon>Sordariomycetes</taxon>
        <taxon>Hypocreomycetidae</taxon>
        <taxon>Hypocreales</taxon>
        <taxon>Ophiocordycipitaceae</taxon>
        <taxon>Purpureocillium</taxon>
    </lineage>
</organism>
<protein>
    <submittedName>
        <fullName evidence="1">Uncharacterized protein</fullName>
    </submittedName>
</protein>
<name>A0ACC4E2W1_PURLI</name>